<name>G0UMF0_TRYCI</name>
<organism evidence="2">
    <name type="scientific">Trypanosoma congolense (strain IL3000)</name>
    <dbReference type="NCBI Taxonomy" id="1068625"/>
    <lineage>
        <taxon>Eukaryota</taxon>
        <taxon>Discoba</taxon>
        <taxon>Euglenozoa</taxon>
        <taxon>Kinetoplastea</taxon>
        <taxon>Metakinetoplastina</taxon>
        <taxon>Trypanosomatida</taxon>
        <taxon>Trypanosomatidae</taxon>
        <taxon>Trypanosoma</taxon>
        <taxon>Nannomonas</taxon>
    </lineage>
</organism>
<reference evidence="2" key="1">
    <citation type="journal article" date="2012" name="Proc. Natl. Acad. Sci. U.S.A.">
        <title>Antigenic diversity is generated by distinct evolutionary mechanisms in African trypanosome species.</title>
        <authorList>
            <person name="Jackson A.P."/>
            <person name="Berry A."/>
            <person name="Aslett M."/>
            <person name="Allison H.C."/>
            <person name="Burton P."/>
            <person name="Vavrova-Anderson J."/>
            <person name="Brown R."/>
            <person name="Browne H."/>
            <person name="Corton N."/>
            <person name="Hauser H."/>
            <person name="Gamble J."/>
            <person name="Gilderthorp R."/>
            <person name="Marcello L."/>
            <person name="McQuillan J."/>
            <person name="Otto T.D."/>
            <person name="Quail M.A."/>
            <person name="Sanders M.J."/>
            <person name="van Tonder A."/>
            <person name="Ginger M.L."/>
            <person name="Field M.C."/>
            <person name="Barry J.D."/>
            <person name="Hertz-Fowler C."/>
            <person name="Berriman M."/>
        </authorList>
    </citation>
    <scope>NUCLEOTIDE SEQUENCE</scope>
    <source>
        <strain evidence="2">IL3000</strain>
    </source>
</reference>
<proteinExistence type="predicted"/>
<dbReference type="EMBL" id="HE575318">
    <property type="protein sequence ID" value="CCC90356.1"/>
    <property type="molecule type" value="Genomic_DNA"/>
</dbReference>
<evidence type="ECO:0000313" key="2">
    <source>
        <dbReference type="EMBL" id="CCC90356.1"/>
    </source>
</evidence>
<accession>G0UMF0</accession>
<gene>
    <name evidence="2" type="ORF">TCIL3000_5_450</name>
</gene>
<feature type="region of interest" description="Disordered" evidence="1">
    <location>
        <begin position="50"/>
        <end position="117"/>
    </location>
</feature>
<dbReference type="AlphaFoldDB" id="G0UMF0"/>
<feature type="compositionally biased region" description="Basic residues" evidence="1">
    <location>
        <begin position="99"/>
        <end position="117"/>
    </location>
</feature>
<evidence type="ECO:0000256" key="1">
    <source>
        <dbReference type="SAM" id="MobiDB-lite"/>
    </source>
</evidence>
<protein>
    <submittedName>
        <fullName evidence="2">Uncharacterized protein</fullName>
    </submittedName>
</protein>
<sequence>MTRRVTHFGVFPSLRFHSFSSLRHFALWCALSPHSHTLITALTHKINKIINNSNNHNNKYNKEKERGGERREKKQKKNLRQGPPSPLHHLKPEPSIWSRRIRHARCREGRRRTNTPV</sequence>
<feature type="compositionally biased region" description="Basic and acidic residues" evidence="1">
    <location>
        <begin position="60"/>
        <end position="72"/>
    </location>
</feature>